<comment type="caution">
    <text evidence="2">The sequence shown here is derived from an EMBL/GenBank/DDBJ whole genome shotgun (WGS) entry which is preliminary data.</text>
</comment>
<protein>
    <submittedName>
        <fullName evidence="2">Uncharacterized protein</fullName>
    </submittedName>
</protein>
<gene>
    <name evidence="2" type="ORF">RRG08_048698</name>
</gene>
<evidence type="ECO:0000256" key="1">
    <source>
        <dbReference type="SAM" id="MobiDB-lite"/>
    </source>
</evidence>
<accession>A0AAE1A6Q4</accession>
<dbReference type="Proteomes" id="UP001283361">
    <property type="component" value="Unassembled WGS sequence"/>
</dbReference>
<evidence type="ECO:0000313" key="2">
    <source>
        <dbReference type="EMBL" id="KAK3782240.1"/>
    </source>
</evidence>
<feature type="region of interest" description="Disordered" evidence="1">
    <location>
        <begin position="1"/>
        <end position="46"/>
    </location>
</feature>
<sequence>MSRWLEGPRAADKFSAPLLRRPRRDPVTHRATHTHTLPRASSRVAATRRSQFPGCVGQENTGHFTVSELKVKRNQPAWV</sequence>
<dbReference type="EMBL" id="JAWDGP010002524">
    <property type="protein sequence ID" value="KAK3782240.1"/>
    <property type="molecule type" value="Genomic_DNA"/>
</dbReference>
<reference evidence="2" key="1">
    <citation type="journal article" date="2023" name="G3 (Bethesda)">
        <title>A reference genome for the long-term kleptoplast-retaining sea slug Elysia crispata morphotype clarki.</title>
        <authorList>
            <person name="Eastman K.E."/>
            <person name="Pendleton A.L."/>
            <person name="Shaikh M.A."/>
            <person name="Suttiyut T."/>
            <person name="Ogas R."/>
            <person name="Tomko P."/>
            <person name="Gavelis G."/>
            <person name="Widhalm J.R."/>
            <person name="Wisecaver J.H."/>
        </authorList>
    </citation>
    <scope>NUCLEOTIDE SEQUENCE</scope>
    <source>
        <strain evidence="2">ECLA1</strain>
    </source>
</reference>
<keyword evidence="3" id="KW-1185">Reference proteome</keyword>
<name>A0AAE1A6Q4_9GAST</name>
<evidence type="ECO:0000313" key="3">
    <source>
        <dbReference type="Proteomes" id="UP001283361"/>
    </source>
</evidence>
<organism evidence="2 3">
    <name type="scientific">Elysia crispata</name>
    <name type="common">lettuce slug</name>
    <dbReference type="NCBI Taxonomy" id="231223"/>
    <lineage>
        <taxon>Eukaryota</taxon>
        <taxon>Metazoa</taxon>
        <taxon>Spiralia</taxon>
        <taxon>Lophotrochozoa</taxon>
        <taxon>Mollusca</taxon>
        <taxon>Gastropoda</taxon>
        <taxon>Heterobranchia</taxon>
        <taxon>Euthyneura</taxon>
        <taxon>Panpulmonata</taxon>
        <taxon>Sacoglossa</taxon>
        <taxon>Placobranchoidea</taxon>
        <taxon>Plakobranchidae</taxon>
        <taxon>Elysia</taxon>
    </lineage>
</organism>
<dbReference type="AlphaFoldDB" id="A0AAE1A6Q4"/>
<proteinExistence type="predicted"/>